<proteinExistence type="predicted"/>
<dbReference type="RefSeq" id="WP_165798349.1">
    <property type="nucleotide sequence ID" value="NZ_FMAR01000006.1"/>
</dbReference>
<dbReference type="Proteomes" id="UP000242818">
    <property type="component" value="Unassembled WGS sequence"/>
</dbReference>
<dbReference type="EMBL" id="FMAR01000006">
    <property type="protein sequence ID" value="SCC35618.1"/>
    <property type="molecule type" value="Genomic_DNA"/>
</dbReference>
<keyword evidence="2" id="KW-1185">Reference proteome</keyword>
<name>A0A1C4DW83_9BACT</name>
<protein>
    <submittedName>
        <fullName evidence="1">Uncharacterized protein</fullName>
    </submittedName>
</protein>
<reference evidence="1 2" key="1">
    <citation type="submission" date="2016-08" db="EMBL/GenBank/DDBJ databases">
        <authorList>
            <person name="Seilhamer J.J."/>
        </authorList>
    </citation>
    <scope>NUCLEOTIDE SEQUENCE [LARGE SCALE GENOMIC DNA]</scope>
    <source>
        <strain evidence="1 2">A37T2</strain>
    </source>
</reference>
<organism evidence="1 2">
    <name type="scientific">Chitinophaga costaii</name>
    <dbReference type="NCBI Taxonomy" id="1335309"/>
    <lineage>
        <taxon>Bacteria</taxon>
        <taxon>Pseudomonadati</taxon>
        <taxon>Bacteroidota</taxon>
        <taxon>Chitinophagia</taxon>
        <taxon>Chitinophagales</taxon>
        <taxon>Chitinophagaceae</taxon>
        <taxon>Chitinophaga</taxon>
    </lineage>
</organism>
<evidence type="ECO:0000313" key="2">
    <source>
        <dbReference type="Proteomes" id="UP000242818"/>
    </source>
</evidence>
<evidence type="ECO:0000313" key="1">
    <source>
        <dbReference type="EMBL" id="SCC35618.1"/>
    </source>
</evidence>
<sequence length="49" mass="5437">MKKVMALLALVAILAESCSSTKTGCPGSNYYSKQDRVQSRKAQRQKTLF</sequence>
<dbReference type="STRING" id="1335309.GA0116948_106156"/>
<dbReference type="AlphaFoldDB" id="A0A1C4DW83"/>
<accession>A0A1C4DW83</accession>
<gene>
    <name evidence="1" type="ORF">GA0116948_106156</name>
</gene>